<dbReference type="PANTHER" id="PTHR30572">
    <property type="entry name" value="MEMBRANE COMPONENT OF TRANSPORTER-RELATED"/>
    <property type="match status" value="1"/>
</dbReference>
<feature type="transmembrane region" description="Helical" evidence="7">
    <location>
        <begin position="793"/>
        <end position="816"/>
    </location>
</feature>
<organism evidence="10 11">
    <name type="scientific">Allosphingosinicella deserti</name>
    <dbReference type="NCBI Taxonomy" id="2116704"/>
    <lineage>
        <taxon>Bacteria</taxon>
        <taxon>Pseudomonadati</taxon>
        <taxon>Pseudomonadota</taxon>
        <taxon>Alphaproteobacteria</taxon>
        <taxon>Sphingomonadales</taxon>
        <taxon>Sphingomonadaceae</taxon>
        <taxon>Allosphingosinicella</taxon>
    </lineage>
</organism>
<dbReference type="InterPro" id="IPR050250">
    <property type="entry name" value="Macrolide_Exporter_MacB"/>
</dbReference>
<dbReference type="EMBL" id="PXYI01000012">
    <property type="protein sequence ID" value="PSJ36720.1"/>
    <property type="molecule type" value="Genomic_DNA"/>
</dbReference>
<protein>
    <submittedName>
        <fullName evidence="10">ABC transporter permease</fullName>
    </submittedName>
</protein>
<evidence type="ECO:0000256" key="1">
    <source>
        <dbReference type="ARBA" id="ARBA00004651"/>
    </source>
</evidence>
<feature type="domain" description="MacB-like periplasmic core" evidence="9">
    <location>
        <begin position="440"/>
        <end position="646"/>
    </location>
</feature>
<dbReference type="PROSITE" id="PS51257">
    <property type="entry name" value="PROKAR_LIPOPROTEIN"/>
    <property type="match status" value="1"/>
</dbReference>
<keyword evidence="5 7" id="KW-0472">Membrane</keyword>
<evidence type="ECO:0000256" key="3">
    <source>
        <dbReference type="ARBA" id="ARBA00022692"/>
    </source>
</evidence>
<feature type="transmembrane region" description="Helical" evidence="7">
    <location>
        <begin position="289"/>
        <end position="311"/>
    </location>
</feature>
<feature type="domain" description="ABC3 transporter permease C-terminal" evidence="8">
    <location>
        <begin position="708"/>
        <end position="820"/>
    </location>
</feature>
<comment type="subcellular location">
    <subcellularLocation>
        <location evidence="1">Cell membrane</location>
        <topology evidence="1">Multi-pass membrane protein</topology>
    </subcellularLocation>
</comment>
<dbReference type="GO" id="GO:0005886">
    <property type="term" value="C:plasma membrane"/>
    <property type="evidence" value="ECO:0007669"/>
    <property type="project" value="UniProtKB-SubCell"/>
</dbReference>
<evidence type="ECO:0000256" key="7">
    <source>
        <dbReference type="SAM" id="Phobius"/>
    </source>
</evidence>
<gene>
    <name evidence="10" type="ORF">C7I55_25390</name>
</gene>
<dbReference type="GO" id="GO:0022857">
    <property type="term" value="F:transmembrane transporter activity"/>
    <property type="evidence" value="ECO:0007669"/>
    <property type="project" value="TreeGrafter"/>
</dbReference>
<keyword evidence="3 7" id="KW-0812">Transmembrane</keyword>
<reference evidence="10 11" key="1">
    <citation type="submission" date="2018-03" db="EMBL/GenBank/DDBJ databases">
        <title>The draft genome of Sphingosinicella sp. GL-C-18.</title>
        <authorList>
            <person name="Liu L."/>
            <person name="Li L."/>
            <person name="Liang L."/>
            <person name="Zhang X."/>
            <person name="Wang T."/>
        </authorList>
    </citation>
    <scope>NUCLEOTIDE SEQUENCE [LARGE SCALE GENOMIC DNA]</scope>
    <source>
        <strain evidence="10 11">GL-C-18</strain>
    </source>
</reference>
<keyword evidence="11" id="KW-1185">Reference proteome</keyword>
<feature type="transmembrane region" description="Helical" evidence="7">
    <location>
        <begin position="20"/>
        <end position="41"/>
    </location>
</feature>
<dbReference type="OrthoDB" id="9770036at2"/>
<evidence type="ECO:0000256" key="5">
    <source>
        <dbReference type="ARBA" id="ARBA00023136"/>
    </source>
</evidence>
<feature type="domain" description="MacB-like periplasmic core" evidence="9">
    <location>
        <begin position="21"/>
        <end position="236"/>
    </location>
</feature>
<dbReference type="PANTHER" id="PTHR30572:SF4">
    <property type="entry name" value="ABC TRANSPORTER PERMEASE YTRF"/>
    <property type="match status" value="1"/>
</dbReference>
<dbReference type="Pfam" id="PF12704">
    <property type="entry name" value="MacB_PCD"/>
    <property type="match status" value="2"/>
</dbReference>
<dbReference type="InterPro" id="IPR003838">
    <property type="entry name" value="ABC3_permease_C"/>
</dbReference>
<feature type="transmembrane region" description="Helical" evidence="7">
    <location>
        <begin position="704"/>
        <end position="727"/>
    </location>
</feature>
<dbReference type="InterPro" id="IPR025857">
    <property type="entry name" value="MacB_PCD"/>
</dbReference>
<feature type="transmembrane region" description="Helical" evidence="7">
    <location>
        <begin position="748"/>
        <end position="773"/>
    </location>
</feature>
<proteinExistence type="inferred from homology"/>
<keyword evidence="4 7" id="KW-1133">Transmembrane helix</keyword>
<sequence length="827" mass="89943">MWRNYLTVSMRVLTKNRTYAAINIAGLAIGLAACLMIFLYVRYETSYDRWLPDSDRVYQVQSVYTDAATGEVRRQQGSHGVIAGPLAKDFPQIEAITRADGEAPVFLQGGEATFAPMVLADEGFFRILQLPFLHGDPAAALRGMDSLVISRSEAIRRFGTDNPVGRIVTAVRRNEQYSLRVTGVFQDIPRNSHLSLTMVGRMSDRDAAECSWSCVNGSVYLKLRPGADPDEIHRQMPAWEKRNIPPVGAGSGRVNEGDAYDWRLVKIGDVHLSGAEGAPERPGNDRVTIATFTIVALMILAMASVNFVNLATARASQRAREVALRKVLGANRRQLIVQFLGESLLLTAVALLLALALVELLLPTLSAFLGTDLSLHYFGADGILLPALALLCVVGLAGGLYPAFHLSAYQPAAVIRANRSAAEPRGTGRLRSGLVVVQFAVSIGLIVCTVIVSAQTRFAREGDLGYRRDGLLQIGNMQRGQIIAQTDTLIRAIARVKGVSEVAGSSITVASDTTLMRPIVVPGRAKPMMLGWYSVHPDFFAALDVDLLAGRALSRRFANDDGFVPYDSADRTLAGERALARRGLNVVVNRAAAKQMGFSDPQSAVGNQVLADQGEPGVLPLTIVGVVEDSRFRSLRQPLEPMIFYDGGIYRSLVVRYQSRNGEAVARDIGGLWKRLAPDLPFQFDYADAALAELYRTDAARGQAFGGFALLAALIACLGLFGLASFTAERRTREIGIRKVFGARVRDIVRLLAWQFSKPVMLSNLIAWPVAWWVMRDWLNGFDARVPLGPGPFLLAGAIALAIALGTVSGHAIRVARLNPIHALRYE</sequence>
<evidence type="ECO:0000259" key="9">
    <source>
        <dbReference type="Pfam" id="PF12704"/>
    </source>
</evidence>
<dbReference type="RefSeq" id="WP_106515855.1">
    <property type="nucleotide sequence ID" value="NZ_PXYI01000012.1"/>
</dbReference>
<comment type="similarity">
    <text evidence="6">Belongs to the ABC-4 integral membrane protein family.</text>
</comment>
<evidence type="ECO:0000256" key="6">
    <source>
        <dbReference type="ARBA" id="ARBA00038076"/>
    </source>
</evidence>
<evidence type="ECO:0000256" key="4">
    <source>
        <dbReference type="ARBA" id="ARBA00022989"/>
    </source>
</evidence>
<feature type="transmembrane region" description="Helical" evidence="7">
    <location>
        <begin position="382"/>
        <end position="409"/>
    </location>
</feature>
<feature type="transmembrane region" description="Helical" evidence="7">
    <location>
        <begin position="430"/>
        <end position="452"/>
    </location>
</feature>
<accession>A0A2P7QFH8</accession>
<name>A0A2P7QFH8_9SPHN</name>
<evidence type="ECO:0000259" key="8">
    <source>
        <dbReference type="Pfam" id="PF02687"/>
    </source>
</evidence>
<evidence type="ECO:0000313" key="11">
    <source>
        <dbReference type="Proteomes" id="UP000241167"/>
    </source>
</evidence>
<dbReference type="AlphaFoldDB" id="A0A2P7QFH8"/>
<feature type="domain" description="ABC3 transporter permease C-terminal" evidence="8">
    <location>
        <begin position="294"/>
        <end position="409"/>
    </location>
</feature>
<dbReference type="Proteomes" id="UP000241167">
    <property type="component" value="Unassembled WGS sequence"/>
</dbReference>
<feature type="transmembrane region" description="Helical" evidence="7">
    <location>
        <begin position="335"/>
        <end position="362"/>
    </location>
</feature>
<evidence type="ECO:0000256" key="2">
    <source>
        <dbReference type="ARBA" id="ARBA00022475"/>
    </source>
</evidence>
<comment type="caution">
    <text evidence="10">The sequence shown here is derived from an EMBL/GenBank/DDBJ whole genome shotgun (WGS) entry which is preliminary data.</text>
</comment>
<keyword evidence="2" id="KW-1003">Cell membrane</keyword>
<evidence type="ECO:0000313" key="10">
    <source>
        <dbReference type="EMBL" id="PSJ36720.1"/>
    </source>
</evidence>
<dbReference type="Pfam" id="PF02687">
    <property type="entry name" value="FtsX"/>
    <property type="match status" value="2"/>
</dbReference>